<proteinExistence type="predicted"/>
<dbReference type="AlphaFoldDB" id="A0A953HQ41"/>
<dbReference type="RefSeq" id="WP_222580317.1">
    <property type="nucleotide sequence ID" value="NZ_JAHVHU010000010.1"/>
</dbReference>
<dbReference type="NCBIfam" id="TIGR02145">
    <property type="entry name" value="Fib_succ_major"/>
    <property type="match status" value="1"/>
</dbReference>
<sequence>MILSCKNMDHGVITDSRDGTKYHWIKIGDQKWFTENLAYLPSVNKVSEQSDSEPMYYVYGNIESDNPDTARHNKVELVSGEEINTYNEFGVLYNFAVISNDVGVCPTGWRIPTDDDWKELEIQLGMDKHAVGMLGHRPEGGLGHRLKDSVGWANDGNGLNEVQLAIKSTGECFSGSNFHSEGSTAVFWTATKDNFGNGMVRKFSCCKEGIIREWKDQRDGYSIRCIQ</sequence>
<dbReference type="InterPro" id="IPR011871">
    <property type="entry name" value="Fib_succ_major"/>
</dbReference>
<gene>
    <name evidence="2" type="ORF">KUV50_11570</name>
</gene>
<organism evidence="2 3">
    <name type="scientific">Membranihabitans marinus</name>
    <dbReference type="NCBI Taxonomy" id="1227546"/>
    <lineage>
        <taxon>Bacteria</taxon>
        <taxon>Pseudomonadati</taxon>
        <taxon>Bacteroidota</taxon>
        <taxon>Saprospiria</taxon>
        <taxon>Saprospirales</taxon>
        <taxon>Saprospiraceae</taxon>
        <taxon>Membranihabitans</taxon>
    </lineage>
</organism>
<protein>
    <submittedName>
        <fullName evidence="2">Fibrobacter succinogenes major paralogous domain-containing protein</fullName>
    </submittedName>
</protein>
<reference evidence="2" key="1">
    <citation type="submission" date="2021-06" db="EMBL/GenBank/DDBJ databases">
        <title>44 bacteria genomes isolated from Dapeng, Shenzhen.</title>
        <authorList>
            <person name="Zheng W."/>
            <person name="Yu S."/>
            <person name="Huang Y."/>
        </authorList>
    </citation>
    <scope>NUCLEOTIDE SEQUENCE</scope>
    <source>
        <strain evidence="2">DP5N28-2</strain>
    </source>
</reference>
<evidence type="ECO:0000313" key="2">
    <source>
        <dbReference type="EMBL" id="MBY5958778.1"/>
    </source>
</evidence>
<accession>A0A953HQ41</accession>
<comment type="caution">
    <text evidence="2">The sequence shown here is derived from an EMBL/GenBank/DDBJ whole genome shotgun (WGS) entry which is preliminary data.</text>
</comment>
<dbReference type="Pfam" id="PF09603">
    <property type="entry name" value="Fib_succ_major"/>
    <property type="match status" value="1"/>
</dbReference>
<dbReference type="EMBL" id="JAHVHU010000010">
    <property type="protein sequence ID" value="MBY5958778.1"/>
    <property type="molecule type" value="Genomic_DNA"/>
</dbReference>
<evidence type="ECO:0000313" key="3">
    <source>
        <dbReference type="Proteomes" id="UP000753961"/>
    </source>
</evidence>
<evidence type="ECO:0000259" key="1">
    <source>
        <dbReference type="Pfam" id="PF09603"/>
    </source>
</evidence>
<dbReference type="Proteomes" id="UP000753961">
    <property type="component" value="Unassembled WGS sequence"/>
</dbReference>
<name>A0A953HQ41_9BACT</name>
<feature type="domain" description="Fibrobacter succinogenes major paralogous" evidence="1">
    <location>
        <begin position="25"/>
        <end position="227"/>
    </location>
</feature>
<keyword evidence="3" id="KW-1185">Reference proteome</keyword>